<dbReference type="AlphaFoldDB" id="A0A9N9UH25"/>
<dbReference type="Pfam" id="PF04082">
    <property type="entry name" value="Fungal_trans"/>
    <property type="match status" value="1"/>
</dbReference>
<keyword evidence="1" id="KW-0479">Metal-binding</keyword>
<dbReference type="GO" id="GO:0008270">
    <property type="term" value="F:zinc ion binding"/>
    <property type="evidence" value="ECO:0007669"/>
    <property type="project" value="InterPro"/>
</dbReference>
<accession>A0A9N9UH25</accession>
<keyword evidence="7" id="KW-1185">Reference proteome</keyword>
<dbReference type="InterPro" id="IPR007219">
    <property type="entry name" value="XnlR_reg_dom"/>
</dbReference>
<dbReference type="PANTHER" id="PTHR46910:SF25">
    <property type="entry name" value="ABC-TRANSPORTER-REGULATING TRANSCRIPTION FACTOR"/>
    <property type="match status" value="1"/>
</dbReference>
<feature type="domain" description="Zn(2)-C6 fungal-type" evidence="4">
    <location>
        <begin position="8"/>
        <end position="71"/>
    </location>
</feature>
<name>A0A9N9UH25_9HYPO</name>
<keyword evidence="2" id="KW-0539">Nucleus</keyword>
<dbReference type="InterPro" id="IPR050987">
    <property type="entry name" value="AtrR-like"/>
</dbReference>
<dbReference type="SUPFAM" id="SSF57701">
    <property type="entry name" value="Zn2/Cys6 DNA-binding domain"/>
    <property type="match status" value="1"/>
</dbReference>
<evidence type="ECO:0000256" key="2">
    <source>
        <dbReference type="ARBA" id="ARBA00023242"/>
    </source>
</evidence>
<dbReference type="InterPro" id="IPR001138">
    <property type="entry name" value="Zn2Cys6_DnaBD"/>
</dbReference>
<protein>
    <recommendedName>
        <fullName evidence="8">Zn(2)-C6 fungal-type domain-containing protein</fullName>
    </recommendedName>
</protein>
<dbReference type="SMART" id="SM00066">
    <property type="entry name" value="GAL4"/>
    <property type="match status" value="1"/>
</dbReference>
<sequence>MAPQRESTKCPLACEYCRVKKAKCKSKKNYNLCILTLTGHLTIGSGIFPCGNCTDHNEPCVFPEKRKRTRKRKEREIEMEDRLARMEELLRASAAQNSAGESRPSCRINSPDLSQEPWMRNIEQSVQNSSDGGTSELTPPQPTPSAQEVSSATIAASPYPAMSLIFPDQIDYSQPLDQDTITIDPSCSQIPSVQTTNTICAATNFRVPVSPPSTTAAEHPASIEAEVIYASTCASYLSICTFPAIKWISSQAGMSDFLVSARRLSKTVMQGETLGQVAGPTRTPEPSYEVAMEWSNAYFDSCLDSIFGIIHRDDFEKRLRDHFQMNPDSRSDASWYALRNTIYASGCRVFLCADSGPESFSRSRAQSWKYFENALSVHTELLYVSTDITSIQALILMAFHAEALGTPALEFMLVSSATRLAQAKGLHMRGSQSSKDHHTDTLSRQCLWWIIYAYEKHLAYRSGIPSAIDDDSMTCLVPTELRRGSGTTMEFVKQTICIARLSSSITKRLSAVKAMRDSPDVLLTTVHDLDHKLKMWREGLDPTFQRQPPFRTHSLPQSTQVAHMLYLHYTYHALLIAVHGVFCYPWNRPDLQNNEKPEIKAQVQRSTEVVAESSRQIIIAVQHVEITAALPVWLTFYFPLVGLINMFVCVLKNPLSPSTPSNLALMDIVVGHFGYVEFLSSSKLDLSFPREVASYARNLVKKVKEENGHTTSTSQSLNVQSSLSAQDPIATADMSAFDPVLGLEDWCTFLPSIPTLDIFEQPFPGEQGQSLGSAL</sequence>
<dbReference type="GO" id="GO:0003677">
    <property type="term" value="F:DNA binding"/>
    <property type="evidence" value="ECO:0007669"/>
    <property type="project" value="InterPro"/>
</dbReference>
<dbReference type="Gene3D" id="4.10.240.10">
    <property type="entry name" value="Zn(2)-C6 fungal-type DNA-binding domain"/>
    <property type="match status" value="1"/>
</dbReference>
<reference evidence="6" key="1">
    <citation type="submission" date="2021-10" db="EMBL/GenBank/DDBJ databases">
        <authorList>
            <person name="Piombo E."/>
        </authorList>
    </citation>
    <scope>NUCLEOTIDE SEQUENCE</scope>
</reference>
<gene>
    <name evidence="6" type="ORF">CBYS24578_00014168</name>
</gene>
<feature type="region of interest" description="Disordered" evidence="3">
    <location>
        <begin position="94"/>
        <end position="114"/>
    </location>
</feature>
<evidence type="ECO:0000259" key="5">
    <source>
        <dbReference type="SMART" id="SM00906"/>
    </source>
</evidence>
<evidence type="ECO:0000256" key="3">
    <source>
        <dbReference type="SAM" id="MobiDB-lite"/>
    </source>
</evidence>
<dbReference type="InterPro" id="IPR036864">
    <property type="entry name" value="Zn2-C6_fun-type_DNA-bd_sf"/>
</dbReference>
<comment type="caution">
    <text evidence="6">The sequence shown here is derived from an EMBL/GenBank/DDBJ whole genome shotgun (WGS) entry which is preliminary data.</text>
</comment>
<dbReference type="Proteomes" id="UP000754883">
    <property type="component" value="Unassembled WGS sequence"/>
</dbReference>
<dbReference type="PANTHER" id="PTHR46910">
    <property type="entry name" value="TRANSCRIPTION FACTOR PDR1"/>
    <property type="match status" value="1"/>
</dbReference>
<dbReference type="GO" id="GO:0006351">
    <property type="term" value="P:DNA-templated transcription"/>
    <property type="evidence" value="ECO:0007669"/>
    <property type="project" value="InterPro"/>
</dbReference>
<feature type="region of interest" description="Disordered" evidence="3">
    <location>
        <begin position="126"/>
        <end position="151"/>
    </location>
</feature>
<dbReference type="OrthoDB" id="39175at2759"/>
<evidence type="ECO:0000313" key="7">
    <source>
        <dbReference type="Proteomes" id="UP000754883"/>
    </source>
</evidence>
<dbReference type="CDD" id="cd12148">
    <property type="entry name" value="fungal_TF_MHR"/>
    <property type="match status" value="1"/>
</dbReference>
<proteinExistence type="predicted"/>
<feature type="domain" description="Xylanolytic transcriptional activator regulatory" evidence="5">
    <location>
        <begin position="410"/>
        <end position="484"/>
    </location>
</feature>
<evidence type="ECO:0008006" key="8">
    <source>
        <dbReference type="Google" id="ProtNLM"/>
    </source>
</evidence>
<organism evidence="6 7">
    <name type="scientific">Clonostachys byssicola</name>
    <dbReference type="NCBI Taxonomy" id="160290"/>
    <lineage>
        <taxon>Eukaryota</taxon>
        <taxon>Fungi</taxon>
        <taxon>Dikarya</taxon>
        <taxon>Ascomycota</taxon>
        <taxon>Pezizomycotina</taxon>
        <taxon>Sordariomycetes</taxon>
        <taxon>Hypocreomycetidae</taxon>
        <taxon>Hypocreales</taxon>
        <taxon>Bionectriaceae</taxon>
        <taxon>Clonostachys</taxon>
    </lineage>
</organism>
<evidence type="ECO:0000256" key="1">
    <source>
        <dbReference type="ARBA" id="ARBA00022723"/>
    </source>
</evidence>
<evidence type="ECO:0000313" key="6">
    <source>
        <dbReference type="EMBL" id="CAG9988756.1"/>
    </source>
</evidence>
<dbReference type="GO" id="GO:0000981">
    <property type="term" value="F:DNA-binding transcription factor activity, RNA polymerase II-specific"/>
    <property type="evidence" value="ECO:0007669"/>
    <property type="project" value="InterPro"/>
</dbReference>
<dbReference type="SMART" id="SM00906">
    <property type="entry name" value="Fungal_trans"/>
    <property type="match status" value="1"/>
</dbReference>
<dbReference type="EMBL" id="CABFNO020001454">
    <property type="protein sequence ID" value="CAG9988756.1"/>
    <property type="molecule type" value="Genomic_DNA"/>
</dbReference>
<evidence type="ECO:0000259" key="4">
    <source>
        <dbReference type="SMART" id="SM00066"/>
    </source>
</evidence>